<gene>
    <name evidence="2" type="ORF">PMACD_LOCUS1853</name>
</gene>
<dbReference type="Proteomes" id="UP000663880">
    <property type="component" value="Unassembled WGS sequence"/>
</dbReference>
<dbReference type="OrthoDB" id="7490902at2759"/>
<name>A0A821MR15_9NEOP</name>
<accession>A0A821MR15</accession>
<keyword evidence="3" id="KW-1185">Reference proteome</keyword>
<organism evidence="2 3">
    <name type="scientific">Pieris macdunnoughi</name>
    <dbReference type="NCBI Taxonomy" id="345717"/>
    <lineage>
        <taxon>Eukaryota</taxon>
        <taxon>Metazoa</taxon>
        <taxon>Ecdysozoa</taxon>
        <taxon>Arthropoda</taxon>
        <taxon>Hexapoda</taxon>
        <taxon>Insecta</taxon>
        <taxon>Pterygota</taxon>
        <taxon>Neoptera</taxon>
        <taxon>Endopterygota</taxon>
        <taxon>Lepidoptera</taxon>
        <taxon>Glossata</taxon>
        <taxon>Ditrysia</taxon>
        <taxon>Papilionoidea</taxon>
        <taxon>Pieridae</taxon>
        <taxon>Pierinae</taxon>
        <taxon>Pieris</taxon>
    </lineage>
</organism>
<reference evidence="2" key="1">
    <citation type="submission" date="2021-02" db="EMBL/GenBank/DDBJ databases">
        <authorList>
            <person name="Steward A R."/>
        </authorList>
    </citation>
    <scope>NUCLEOTIDE SEQUENCE</scope>
</reference>
<comment type="caution">
    <text evidence="2">The sequence shown here is derived from an EMBL/GenBank/DDBJ whole genome shotgun (WGS) entry which is preliminary data.</text>
</comment>
<proteinExistence type="predicted"/>
<evidence type="ECO:0000313" key="3">
    <source>
        <dbReference type="Proteomes" id="UP000663880"/>
    </source>
</evidence>
<dbReference type="AlphaFoldDB" id="A0A821MR15"/>
<evidence type="ECO:0000313" key="2">
    <source>
        <dbReference type="EMBL" id="CAF4771607.1"/>
    </source>
</evidence>
<feature type="region of interest" description="Disordered" evidence="1">
    <location>
        <begin position="38"/>
        <end position="62"/>
    </location>
</feature>
<evidence type="ECO:0000256" key="1">
    <source>
        <dbReference type="SAM" id="MobiDB-lite"/>
    </source>
</evidence>
<protein>
    <submittedName>
        <fullName evidence="2">Uncharacterized protein</fullName>
    </submittedName>
</protein>
<dbReference type="EMBL" id="CAJOBZ010000003">
    <property type="protein sequence ID" value="CAF4771607.1"/>
    <property type="molecule type" value="Genomic_DNA"/>
</dbReference>
<sequence>MSSVGILFGAKHLRCKGALLGRGRYCAAIVPENVSEESSRPRVDATTCRPAPPCPSVPRQRFRTRHPPFALSPRAYADKLYLHPASIANIDLGPTLITHPPVPTKVGYCVIC</sequence>